<keyword evidence="3" id="KW-1185">Reference proteome</keyword>
<evidence type="ECO:0000256" key="1">
    <source>
        <dbReference type="SAM" id="MobiDB-lite"/>
    </source>
</evidence>
<proteinExistence type="predicted"/>
<name>A0ABW5CC83_9PROT</name>
<feature type="region of interest" description="Disordered" evidence="1">
    <location>
        <begin position="1"/>
        <end position="61"/>
    </location>
</feature>
<evidence type="ECO:0008006" key="4">
    <source>
        <dbReference type="Google" id="ProtNLM"/>
    </source>
</evidence>
<evidence type="ECO:0000313" key="2">
    <source>
        <dbReference type="EMBL" id="MFD2234326.1"/>
    </source>
</evidence>
<feature type="compositionally biased region" description="Basic and acidic residues" evidence="1">
    <location>
        <begin position="1"/>
        <end position="20"/>
    </location>
</feature>
<dbReference type="Proteomes" id="UP001597296">
    <property type="component" value="Unassembled WGS sequence"/>
</dbReference>
<gene>
    <name evidence="2" type="ORF">ACFSNB_10970</name>
</gene>
<protein>
    <recommendedName>
        <fullName evidence="4">DNA mismatch repair protein MutS</fullName>
    </recommendedName>
</protein>
<reference evidence="3" key="1">
    <citation type="journal article" date="2019" name="Int. J. Syst. Evol. Microbiol.">
        <title>The Global Catalogue of Microorganisms (GCM) 10K type strain sequencing project: providing services to taxonomists for standard genome sequencing and annotation.</title>
        <authorList>
            <consortium name="The Broad Institute Genomics Platform"/>
            <consortium name="The Broad Institute Genome Sequencing Center for Infectious Disease"/>
            <person name="Wu L."/>
            <person name="Ma J."/>
        </authorList>
    </citation>
    <scope>NUCLEOTIDE SEQUENCE [LARGE SCALE GENOMIC DNA]</scope>
    <source>
        <strain evidence="3">KCTC 15012</strain>
    </source>
</reference>
<organism evidence="2 3">
    <name type="scientific">Phaeospirillum tilakii</name>
    <dbReference type="NCBI Taxonomy" id="741673"/>
    <lineage>
        <taxon>Bacteria</taxon>
        <taxon>Pseudomonadati</taxon>
        <taxon>Pseudomonadota</taxon>
        <taxon>Alphaproteobacteria</taxon>
        <taxon>Rhodospirillales</taxon>
        <taxon>Rhodospirillaceae</taxon>
        <taxon>Phaeospirillum</taxon>
    </lineage>
</organism>
<sequence length="61" mass="6674">MKLTEPRQPRRRPVTAEESRLWQTVTGDVRPLPGRRRPDPAAADPAPPPVPSPPPPPGEPP</sequence>
<evidence type="ECO:0000313" key="3">
    <source>
        <dbReference type="Proteomes" id="UP001597296"/>
    </source>
</evidence>
<comment type="caution">
    <text evidence="2">The sequence shown here is derived from an EMBL/GenBank/DDBJ whole genome shotgun (WGS) entry which is preliminary data.</text>
</comment>
<dbReference type="EMBL" id="JBHUIY010000020">
    <property type="protein sequence ID" value="MFD2234326.1"/>
    <property type="molecule type" value="Genomic_DNA"/>
</dbReference>
<feature type="compositionally biased region" description="Pro residues" evidence="1">
    <location>
        <begin position="45"/>
        <end position="61"/>
    </location>
</feature>
<accession>A0ABW5CC83</accession>
<feature type="non-terminal residue" evidence="2">
    <location>
        <position position="61"/>
    </location>
</feature>